<comment type="subcellular location">
    <subcellularLocation>
        <location evidence="1">Membrane</location>
        <topology evidence="1">Single-pass membrane protein</topology>
    </subcellularLocation>
</comment>
<sequence length="428" mass="47418">MAAWRFLGSFILSSSLFRDEVLDSDHKRALGQVVLIQPLSHTLLVIVASCILVALCLALVLCHYTRRTEVKGVLEPRDGVVKLYAPQNGRLVTSHVREGQEVRKGEVLLIFTSDRGTATGQVMEENEDAQLKIRLGTLEKERRETRVLQQADSAVSSEGLASLRRAQENLISQIKVQANRVQVVEDGLARFEKLQQSGFVPELQVQSKREEMLDQQLRLQAMQNQKITNDAEIHRVARLLAVAPAREAVAEAQFARNISSTQTELNNHIGGHAWSLLAPCDGVIASFSINKNQTASVGVPLITIIPRNSQLQAHLYAPSRALGFIGPGKHVKMKLDAYPYQRFGMLTGQVESMAGTPALLSEISSSARLIPSGISDEPAYVIQVQLDQQTIHAYGLPRALKPGMQISAEIELDTRRLYEWIMEPLLSR</sequence>
<evidence type="ECO:0000313" key="8">
    <source>
        <dbReference type="Proteomes" id="UP000446768"/>
    </source>
</evidence>
<protein>
    <submittedName>
        <fullName evidence="7">HlyD family efflux transporter periplasmic adaptor subunit</fullName>
    </submittedName>
</protein>
<evidence type="ECO:0000256" key="5">
    <source>
        <dbReference type="SAM" id="Phobius"/>
    </source>
</evidence>
<evidence type="ECO:0000256" key="2">
    <source>
        <dbReference type="ARBA" id="ARBA00022692"/>
    </source>
</evidence>
<organism evidence="7 8">
    <name type="scientific">Pseudoduganella rivuli</name>
    <dbReference type="NCBI Taxonomy" id="2666085"/>
    <lineage>
        <taxon>Bacteria</taxon>
        <taxon>Pseudomonadati</taxon>
        <taxon>Pseudomonadota</taxon>
        <taxon>Betaproteobacteria</taxon>
        <taxon>Burkholderiales</taxon>
        <taxon>Oxalobacteraceae</taxon>
        <taxon>Telluria group</taxon>
        <taxon>Pseudoduganella</taxon>
    </lineage>
</organism>
<evidence type="ECO:0000256" key="4">
    <source>
        <dbReference type="ARBA" id="ARBA00023136"/>
    </source>
</evidence>
<dbReference type="SUPFAM" id="SSF51230">
    <property type="entry name" value="Single hybrid motif"/>
    <property type="match status" value="1"/>
</dbReference>
<gene>
    <name evidence="7" type="ORF">GJ700_24750</name>
</gene>
<dbReference type="EMBL" id="WKJJ01000017">
    <property type="protein sequence ID" value="MRV74928.1"/>
    <property type="molecule type" value="Genomic_DNA"/>
</dbReference>
<dbReference type="RefSeq" id="WP_154378974.1">
    <property type="nucleotide sequence ID" value="NZ_WKJJ01000017.1"/>
</dbReference>
<dbReference type="PRINTS" id="PR01490">
    <property type="entry name" value="RTXTOXIND"/>
</dbReference>
<proteinExistence type="predicted"/>
<feature type="domain" description="AprE-like beta-barrel" evidence="6">
    <location>
        <begin position="319"/>
        <end position="411"/>
    </location>
</feature>
<reference evidence="7 8" key="1">
    <citation type="submission" date="2019-11" db="EMBL/GenBank/DDBJ databases">
        <title>Novel species isolated from a subtropical stream in China.</title>
        <authorList>
            <person name="Lu H."/>
        </authorList>
    </citation>
    <scope>NUCLEOTIDE SEQUENCE [LARGE SCALE GENOMIC DNA]</scope>
    <source>
        <strain evidence="7 8">FT92W</strain>
    </source>
</reference>
<dbReference type="PANTHER" id="PTHR30386">
    <property type="entry name" value="MEMBRANE FUSION SUBUNIT OF EMRAB-TOLC MULTIDRUG EFFLUX PUMP"/>
    <property type="match status" value="1"/>
</dbReference>
<comment type="caution">
    <text evidence="7">The sequence shown here is derived from an EMBL/GenBank/DDBJ whole genome shotgun (WGS) entry which is preliminary data.</text>
</comment>
<keyword evidence="2 5" id="KW-0812">Transmembrane</keyword>
<dbReference type="InterPro" id="IPR050739">
    <property type="entry name" value="MFP"/>
</dbReference>
<dbReference type="PANTHER" id="PTHR30386:SF26">
    <property type="entry name" value="TRANSPORT PROTEIN COMB"/>
    <property type="match status" value="1"/>
</dbReference>
<dbReference type="Proteomes" id="UP000446768">
    <property type="component" value="Unassembled WGS sequence"/>
</dbReference>
<keyword evidence="3 5" id="KW-1133">Transmembrane helix</keyword>
<dbReference type="AlphaFoldDB" id="A0A7X2LVE9"/>
<evidence type="ECO:0000259" key="6">
    <source>
        <dbReference type="Pfam" id="PF26002"/>
    </source>
</evidence>
<dbReference type="Gene3D" id="2.40.30.170">
    <property type="match status" value="1"/>
</dbReference>
<evidence type="ECO:0000313" key="7">
    <source>
        <dbReference type="EMBL" id="MRV74928.1"/>
    </source>
</evidence>
<keyword evidence="8" id="KW-1185">Reference proteome</keyword>
<keyword evidence="4 5" id="KW-0472">Membrane</keyword>
<evidence type="ECO:0000256" key="1">
    <source>
        <dbReference type="ARBA" id="ARBA00004167"/>
    </source>
</evidence>
<name>A0A7X2LVE9_9BURK</name>
<dbReference type="InterPro" id="IPR058982">
    <property type="entry name" value="Beta-barrel_AprE"/>
</dbReference>
<feature type="transmembrane region" description="Helical" evidence="5">
    <location>
        <begin position="42"/>
        <end position="62"/>
    </location>
</feature>
<dbReference type="GO" id="GO:0016020">
    <property type="term" value="C:membrane"/>
    <property type="evidence" value="ECO:0007669"/>
    <property type="project" value="UniProtKB-SubCell"/>
</dbReference>
<evidence type="ECO:0000256" key="3">
    <source>
        <dbReference type="ARBA" id="ARBA00022989"/>
    </source>
</evidence>
<dbReference type="Gene3D" id="2.40.50.100">
    <property type="match status" value="1"/>
</dbReference>
<dbReference type="InterPro" id="IPR011053">
    <property type="entry name" value="Single_hybrid_motif"/>
</dbReference>
<accession>A0A7X2LVE9</accession>
<dbReference type="Pfam" id="PF26002">
    <property type="entry name" value="Beta-barrel_AprE"/>
    <property type="match status" value="1"/>
</dbReference>